<evidence type="ECO:0000256" key="6">
    <source>
        <dbReference type="ARBA" id="ARBA00050776"/>
    </source>
</evidence>
<dbReference type="InterPro" id="IPR020578">
    <property type="entry name" value="Aminotrans_V_PyrdxlP_BS"/>
</dbReference>
<dbReference type="InterPro" id="IPR015421">
    <property type="entry name" value="PyrdxlP-dep_Trfase_major"/>
</dbReference>
<dbReference type="PROSITE" id="PS00595">
    <property type="entry name" value="AA_TRANSFER_CLASS_5"/>
    <property type="match status" value="1"/>
</dbReference>
<accession>A0AAP3FZD1</accession>
<gene>
    <name evidence="10" type="primary">sufS</name>
    <name evidence="10" type="ORF">MOC71_19385</name>
</gene>
<dbReference type="AlphaFoldDB" id="A0AAP3FZD1"/>
<protein>
    <recommendedName>
        <fullName evidence="3 8">Cysteine desulfurase</fullName>
        <ecNumber evidence="3 8">2.8.1.7</ecNumber>
    </recommendedName>
</protein>
<proteinExistence type="inferred from homology"/>
<evidence type="ECO:0000256" key="4">
    <source>
        <dbReference type="ARBA" id="ARBA00022679"/>
    </source>
</evidence>
<dbReference type="InterPro" id="IPR015424">
    <property type="entry name" value="PyrdxlP-dep_Trfase"/>
</dbReference>
<dbReference type="Gene3D" id="3.40.640.10">
    <property type="entry name" value="Type I PLP-dependent aspartate aminotransferase-like (Major domain)"/>
    <property type="match status" value="1"/>
</dbReference>
<reference evidence="10" key="1">
    <citation type="submission" date="2022-02" db="EMBL/GenBank/DDBJ databases">
        <title>Crop Bioprotection Bacillus Genome Sequencing.</title>
        <authorList>
            <person name="Dunlap C."/>
        </authorList>
    </citation>
    <scope>NUCLEOTIDE SEQUENCE</scope>
    <source>
        <strain evidence="10">98-1</strain>
    </source>
</reference>
<dbReference type="GO" id="GO:0030170">
    <property type="term" value="F:pyridoxal phosphate binding"/>
    <property type="evidence" value="ECO:0007669"/>
    <property type="project" value="UniProtKB-UniRule"/>
</dbReference>
<sequence>MNITDIREQFPILHQQVNGHDLVYLDSAATSQKPRAVIETLDKYYNHYNSNVHRGVHTLGTRATDGYEGAREKVRKFINAKSMAEIIFTKGTTTSLNMVALSYARANLKPGDEVVITYMEHHANIIPWQQAVKATGATLKYIPLQEDGTISLEDVRETVTSNTKIVAVSHVSNVLGTINPIKDMAKIAHDNGAVIVVDGAQSTPHMKIDVQDLDCDFFAISSHKMCGPTGIGVLYGKKALLENMEPAEFGGEMIDFVGLYESTWKELPWKFEAGTPIIAGAIGLGAAIDFLEEIGLDEISRHEHKLAAYALERFRQLDGVTVYGPEERAGLVTFNLDDVHPHDVATVLDAEGIAVRAGHHCAQPLMKWLDVTATARASFYLYNTEEEIDKLAEALQKTKEYFTNVF</sequence>
<evidence type="ECO:0000313" key="11">
    <source>
        <dbReference type="Proteomes" id="UP001067121"/>
    </source>
</evidence>
<dbReference type="RefSeq" id="WP_039075571.1">
    <property type="nucleotide sequence ID" value="NZ_JALAKK010000013.1"/>
</dbReference>
<dbReference type="PIRSF" id="PIRSF005572">
    <property type="entry name" value="NifS"/>
    <property type="match status" value="1"/>
</dbReference>
<dbReference type="EC" id="2.8.1.7" evidence="3 8"/>
<dbReference type="NCBIfam" id="TIGR01979">
    <property type="entry name" value="sufS"/>
    <property type="match status" value="1"/>
</dbReference>
<keyword evidence="5 8" id="KW-0663">Pyridoxal phosphate</keyword>
<comment type="caution">
    <text evidence="10">The sequence shown here is derived from an EMBL/GenBank/DDBJ whole genome shotgun (WGS) entry which is preliminary data.</text>
</comment>
<dbReference type="CDD" id="cd06453">
    <property type="entry name" value="SufS_like"/>
    <property type="match status" value="1"/>
</dbReference>
<dbReference type="InterPro" id="IPR016454">
    <property type="entry name" value="Cysteine_dSase"/>
</dbReference>
<feature type="domain" description="Aminotransferase class V" evidence="9">
    <location>
        <begin position="23"/>
        <end position="391"/>
    </location>
</feature>
<dbReference type="SUPFAM" id="SSF53383">
    <property type="entry name" value="PLP-dependent transferases"/>
    <property type="match status" value="1"/>
</dbReference>
<evidence type="ECO:0000256" key="3">
    <source>
        <dbReference type="ARBA" id="ARBA00012239"/>
    </source>
</evidence>
<dbReference type="Pfam" id="PF00266">
    <property type="entry name" value="Aminotran_5"/>
    <property type="match status" value="1"/>
</dbReference>
<comment type="catalytic activity">
    <reaction evidence="6 8">
        <text>(sulfur carrier)-H + L-cysteine = (sulfur carrier)-SH + L-alanine</text>
        <dbReference type="Rhea" id="RHEA:43892"/>
        <dbReference type="Rhea" id="RHEA-COMP:14737"/>
        <dbReference type="Rhea" id="RHEA-COMP:14739"/>
        <dbReference type="ChEBI" id="CHEBI:29917"/>
        <dbReference type="ChEBI" id="CHEBI:35235"/>
        <dbReference type="ChEBI" id="CHEBI:57972"/>
        <dbReference type="ChEBI" id="CHEBI:64428"/>
        <dbReference type="EC" id="2.8.1.7"/>
    </reaction>
</comment>
<dbReference type="InterPro" id="IPR000192">
    <property type="entry name" value="Aminotrans_V_dom"/>
</dbReference>
<dbReference type="PANTHER" id="PTHR43586:SF8">
    <property type="entry name" value="CYSTEINE DESULFURASE 1, CHLOROPLASTIC"/>
    <property type="match status" value="1"/>
</dbReference>
<evidence type="ECO:0000313" key="10">
    <source>
        <dbReference type="EMBL" id="MCY8318829.1"/>
    </source>
</evidence>
<dbReference type="Proteomes" id="UP001067121">
    <property type="component" value="Unassembled WGS sequence"/>
</dbReference>
<dbReference type="InterPro" id="IPR010970">
    <property type="entry name" value="Cys_dSase_SufS"/>
</dbReference>
<keyword evidence="4 8" id="KW-0808">Transferase</keyword>
<dbReference type="GO" id="GO:0006534">
    <property type="term" value="P:cysteine metabolic process"/>
    <property type="evidence" value="ECO:0007669"/>
    <property type="project" value="UniProtKB-UniRule"/>
</dbReference>
<evidence type="ECO:0000256" key="5">
    <source>
        <dbReference type="ARBA" id="ARBA00022898"/>
    </source>
</evidence>
<organism evidence="10 11">
    <name type="scientific">Bacillus vallismortis</name>
    <dbReference type="NCBI Taxonomy" id="72361"/>
    <lineage>
        <taxon>Bacteria</taxon>
        <taxon>Bacillati</taxon>
        <taxon>Bacillota</taxon>
        <taxon>Bacilli</taxon>
        <taxon>Bacillales</taxon>
        <taxon>Bacillaceae</taxon>
        <taxon>Bacillus</taxon>
    </lineage>
</organism>
<comment type="similarity">
    <text evidence="2 8">Belongs to the class-V pyridoxal-phosphate-dependent aminotransferase family. Csd subfamily.</text>
</comment>
<dbReference type="GO" id="GO:0031071">
    <property type="term" value="F:cysteine desulfurase activity"/>
    <property type="evidence" value="ECO:0007669"/>
    <property type="project" value="UniProtKB-UniRule"/>
</dbReference>
<evidence type="ECO:0000256" key="1">
    <source>
        <dbReference type="ARBA" id="ARBA00001933"/>
    </source>
</evidence>
<comment type="function">
    <text evidence="8">Catalyzes the removal of elemental sulfur and selenium atoms from L-cysteine, L-cystine, L-selenocysteine, and L-selenocystine to produce L-alanine.</text>
</comment>
<evidence type="ECO:0000256" key="2">
    <source>
        <dbReference type="ARBA" id="ARBA00010447"/>
    </source>
</evidence>
<dbReference type="PANTHER" id="PTHR43586">
    <property type="entry name" value="CYSTEINE DESULFURASE"/>
    <property type="match status" value="1"/>
</dbReference>
<evidence type="ECO:0000256" key="8">
    <source>
        <dbReference type="RuleBase" id="RU004506"/>
    </source>
</evidence>
<dbReference type="EMBL" id="JALAOH010000094">
    <property type="protein sequence ID" value="MCY8318829.1"/>
    <property type="molecule type" value="Genomic_DNA"/>
</dbReference>
<name>A0AAP3FZD1_BACVA</name>
<dbReference type="InterPro" id="IPR015422">
    <property type="entry name" value="PyrdxlP-dep_Trfase_small"/>
</dbReference>
<comment type="cofactor">
    <cofactor evidence="1 7">
        <name>pyridoxal 5'-phosphate</name>
        <dbReference type="ChEBI" id="CHEBI:597326"/>
    </cofactor>
</comment>
<evidence type="ECO:0000259" key="9">
    <source>
        <dbReference type="Pfam" id="PF00266"/>
    </source>
</evidence>
<dbReference type="Gene3D" id="3.90.1150.10">
    <property type="entry name" value="Aspartate Aminotransferase, domain 1"/>
    <property type="match status" value="1"/>
</dbReference>
<evidence type="ECO:0000256" key="7">
    <source>
        <dbReference type="RuleBase" id="RU004504"/>
    </source>
</evidence>